<organism evidence="1 2">
    <name type="scientific">Bacillus norwichensis</name>
    <dbReference type="NCBI Taxonomy" id="2762217"/>
    <lineage>
        <taxon>Bacteria</taxon>
        <taxon>Bacillati</taxon>
        <taxon>Bacillota</taxon>
        <taxon>Bacilli</taxon>
        <taxon>Bacillales</taxon>
        <taxon>Bacillaceae</taxon>
        <taxon>Bacillus</taxon>
    </lineage>
</organism>
<dbReference type="Pfam" id="PF20317">
    <property type="entry name" value="HTH_60"/>
    <property type="match status" value="1"/>
</dbReference>
<evidence type="ECO:0008006" key="3">
    <source>
        <dbReference type="Google" id="ProtNLM"/>
    </source>
</evidence>
<comment type="caution">
    <text evidence="1">The sequence shown here is derived from an EMBL/GenBank/DDBJ whole genome shotgun (WGS) entry which is preliminary data.</text>
</comment>
<dbReference type="InterPro" id="IPR046930">
    <property type="entry name" value="HTH_60"/>
</dbReference>
<protein>
    <recommendedName>
        <fullName evidence="3">XRE family transcriptional regulator</fullName>
    </recommendedName>
</protein>
<name>A0ABR8VGL9_9BACI</name>
<dbReference type="EMBL" id="JACSPV010000002">
    <property type="protein sequence ID" value="MBD8003888.1"/>
    <property type="molecule type" value="Genomic_DNA"/>
</dbReference>
<reference evidence="1 2" key="1">
    <citation type="submission" date="2020-08" db="EMBL/GenBank/DDBJ databases">
        <title>A Genomic Blueprint of the Chicken Gut Microbiome.</title>
        <authorList>
            <person name="Gilroy R."/>
            <person name="Ravi A."/>
            <person name="Getino M."/>
            <person name="Pursley I."/>
            <person name="Horton D.L."/>
            <person name="Alikhan N.-F."/>
            <person name="Baker D."/>
            <person name="Gharbi K."/>
            <person name="Hall N."/>
            <person name="Watson M."/>
            <person name="Adriaenssens E.M."/>
            <person name="Foster-Nyarko E."/>
            <person name="Jarju S."/>
            <person name="Secka A."/>
            <person name="Antonio M."/>
            <person name="Oren A."/>
            <person name="Chaudhuri R."/>
            <person name="La Ragione R.M."/>
            <person name="Hildebrand F."/>
            <person name="Pallen M.J."/>
        </authorList>
    </citation>
    <scope>NUCLEOTIDE SEQUENCE [LARGE SCALE GENOMIC DNA]</scope>
    <source>
        <strain evidence="1 2">Sa1BUA2</strain>
    </source>
</reference>
<gene>
    <name evidence="1" type="ORF">H9631_02260</name>
</gene>
<proteinExistence type="predicted"/>
<dbReference type="RefSeq" id="WP_191809618.1">
    <property type="nucleotide sequence ID" value="NZ_JACSPV010000002.1"/>
</dbReference>
<evidence type="ECO:0000313" key="1">
    <source>
        <dbReference type="EMBL" id="MBD8003888.1"/>
    </source>
</evidence>
<keyword evidence="2" id="KW-1185">Reference proteome</keyword>
<dbReference type="Proteomes" id="UP000648182">
    <property type="component" value="Unassembled WGS sequence"/>
</dbReference>
<evidence type="ECO:0000313" key="2">
    <source>
        <dbReference type="Proteomes" id="UP000648182"/>
    </source>
</evidence>
<sequence length="151" mass="17564">MTNQKEVRYIEISGENINVYKKDLQSLTSKFALNLKQLSKILNMPLKRINDIVHQEKIDLTNHEKENIKHKSAMLHEGLSGIESKERAQVILDTLTQEFDLSLMNISKLLDISEKELLNFKENKPIERKVELNICVNILMLHFTLNQNPPD</sequence>
<accession>A0ABR8VGL9</accession>